<proteinExistence type="predicted"/>
<evidence type="ECO:0000313" key="5">
    <source>
        <dbReference type="EMBL" id="NMG74817.1"/>
    </source>
</evidence>
<comment type="caution">
    <text evidence="5">The sequence shown here is derived from an EMBL/GenBank/DDBJ whole genome shotgun (WGS) entry which is preliminary data.</text>
</comment>
<evidence type="ECO:0000256" key="2">
    <source>
        <dbReference type="SAM" id="MobiDB-lite"/>
    </source>
</evidence>
<accession>A0ABX1QBH8</accession>
<feature type="region of interest" description="Disordered" evidence="2">
    <location>
        <begin position="260"/>
        <end position="314"/>
    </location>
</feature>
<feature type="coiled-coil region" evidence="1">
    <location>
        <begin position="315"/>
        <end position="366"/>
    </location>
</feature>
<feature type="region of interest" description="Disordered" evidence="2">
    <location>
        <begin position="137"/>
        <end position="175"/>
    </location>
</feature>
<reference evidence="5 6" key="1">
    <citation type="submission" date="2019-12" db="EMBL/GenBank/DDBJ databases">
        <title>Comparative genomics gives insights into the taxonomy of the Azoarcus-Aromatoleum group and reveals separate origins of nif in the plant-associated Azoarcus and non-plant-associated Aromatoleum sub-groups.</title>
        <authorList>
            <person name="Lafos M."/>
            <person name="Maluk M."/>
            <person name="Batista M."/>
            <person name="Junghare M."/>
            <person name="Carmona M."/>
            <person name="Faoro H."/>
            <person name="Cruz L.M."/>
            <person name="Battistoni F."/>
            <person name="De Souza E."/>
            <person name="Pedrosa F."/>
            <person name="Chen W.-M."/>
            <person name="Poole P.S."/>
            <person name="Dixon R.A."/>
            <person name="James E.K."/>
        </authorList>
    </citation>
    <scope>NUCLEOTIDE SEQUENCE [LARGE SCALE GENOMIC DNA]</scope>
    <source>
        <strain evidence="5 6">22Lin</strain>
    </source>
</reference>
<dbReference type="Gene3D" id="1.20.58.2200">
    <property type="match status" value="1"/>
</dbReference>
<feature type="compositionally biased region" description="Pro residues" evidence="2">
    <location>
        <begin position="416"/>
        <end position="425"/>
    </location>
</feature>
<keyword evidence="3" id="KW-0732">Signal</keyword>
<organism evidence="5 6">
    <name type="scientific">Aromatoleum diolicum</name>
    <dbReference type="NCBI Taxonomy" id="75796"/>
    <lineage>
        <taxon>Bacteria</taxon>
        <taxon>Pseudomonadati</taxon>
        <taxon>Pseudomonadota</taxon>
        <taxon>Betaproteobacteria</taxon>
        <taxon>Rhodocyclales</taxon>
        <taxon>Rhodocyclaceae</taxon>
        <taxon>Aromatoleum</taxon>
    </lineage>
</organism>
<dbReference type="Proteomes" id="UP000648984">
    <property type="component" value="Unassembled WGS sequence"/>
</dbReference>
<feature type="chain" id="PRO_5046482675" description="FimV N-terminal domain-containing protein" evidence="3">
    <location>
        <begin position="24"/>
        <end position="968"/>
    </location>
</feature>
<gene>
    <name evidence="5" type="ORF">GPA25_08585</name>
</gene>
<dbReference type="EMBL" id="WTVQ01000011">
    <property type="protein sequence ID" value="NMG74817.1"/>
    <property type="molecule type" value="Genomic_DNA"/>
</dbReference>
<feature type="domain" description="FimV N-terminal" evidence="4">
    <location>
        <begin position="24"/>
        <end position="128"/>
    </location>
</feature>
<dbReference type="InterPro" id="IPR057840">
    <property type="entry name" value="FimV_N"/>
</dbReference>
<dbReference type="NCBIfam" id="TIGR03505">
    <property type="entry name" value="FimV_core"/>
    <property type="match status" value="1"/>
</dbReference>
<evidence type="ECO:0000256" key="1">
    <source>
        <dbReference type="SAM" id="Coils"/>
    </source>
</evidence>
<name>A0ABX1QBH8_9RHOO</name>
<feature type="compositionally biased region" description="Low complexity" evidence="2">
    <location>
        <begin position="137"/>
        <end position="163"/>
    </location>
</feature>
<dbReference type="NCBIfam" id="TIGR03504">
    <property type="entry name" value="FimV_Cterm"/>
    <property type="match status" value="1"/>
</dbReference>
<keyword evidence="1" id="KW-0175">Coiled coil</keyword>
<protein>
    <recommendedName>
        <fullName evidence="4">FimV N-terminal domain-containing protein</fullName>
    </recommendedName>
</protein>
<dbReference type="RefSeq" id="WP_169259965.1">
    <property type="nucleotide sequence ID" value="NZ_WTVQ01000011.1"/>
</dbReference>
<dbReference type="InterPro" id="IPR038440">
    <property type="entry name" value="FimV_C_sf"/>
</dbReference>
<sequence length="968" mass="100416">MKTSIKASLIATAIAMLPLGSHAAGLGSIHVFSGIGQPLRAEVELNASSEELQSLSARVAPPEAFKQASLQYTSAMTALRFSVERRGSRSVVKIASERPFNEPFVDLLIELNWAAGRLLREYTFLLDPVPVGAPAPTVSRSAAPVSSPSAASVAAPTRRAAPAGSSGTDRYEIQKGDTLRRIAEANRPEGASLDQMLIALFRENPTAFDGQNINRLRAGAIVAVPDEIAVRAIDPVQARREVQAQSADFNAYRRKLAGTVASRPAAADQTPSRSDAGAIVPKVSEPARTGSGDQVRVSGAPTESAESRNSDSTRLARLQALEEELVARDKALEEANSRLAALEASIQQMQQLLALRNQNLAQLQQQAAAGTAAQAAAAPAPAEAPATPSDASAPAQPAGPAPAVPVQEMPSVEPAKPAPTPPTRTSPPAAEPSFVQSLLDDPMMLAGGGGILALLLAYAGLKVRQRRNHAQGMRGVNDRASEFPPETNSVFGATGGQSVNTGESSVLHTDFSQSGLSAIDTDEGVDPVAEADVYMAYGRDAQAEEILLDALKNDSTRTAIYLKLLEIYAQRKNLKAFETTATDLYSRTGGEGQDWEKAAEMGRRIDPDNPLYRASAAMGRGSASDTLQPQGAAAAVGVAAAATAIGYAESARQASGETLSGLDFVTSFNTEAGAPSPTSPQLESVAGLDDAAPTVDVEIEALPEVDSDALDFDLDAGLDLGDVAPPAAGVTLPGISVPAGGSSESELDLGLDIGELTGQSAAEEAISPPRVADPMEATVVGQGFDFASAEQALEFDLAPAIDASAVGSALSEADLNATVVGTEGAPVAEDADGGDLEKTSFDSSLLDFDFNLEDTGEPASAPLAPTPMDLSSIDLNLDTPETELPPLTSGSGEASAVDVLELSEPEMAAGNIAINSDVLEEVNTKLELARAYEEMGDAEGARELIEEVLREGSADQREAASRLKERLG</sequence>
<feature type="compositionally biased region" description="Low complexity" evidence="2">
    <location>
        <begin position="404"/>
        <end position="415"/>
    </location>
</feature>
<feature type="signal peptide" evidence="3">
    <location>
        <begin position="1"/>
        <end position="23"/>
    </location>
</feature>
<keyword evidence="6" id="KW-1185">Reference proteome</keyword>
<evidence type="ECO:0000313" key="6">
    <source>
        <dbReference type="Proteomes" id="UP000648984"/>
    </source>
</evidence>
<feature type="compositionally biased region" description="Low complexity" evidence="2">
    <location>
        <begin position="374"/>
        <end position="396"/>
    </location>
</feature>
<evidence type="ECO:0000259" key="4">
    <source>
        <dbReference type="Pfam" id="PF25800"/>
    </source>
</evidence>
<dbReference type="InterPro" id="IPR020012">
    <property type="entry name" value="LysM_FimV"/>
</dbReference>
<evidence type="ECO:0000256" key="3">
    <source>
        <dbReference type="SAM" id="SignalP"/>
    </source>
</evidence>
<dbReference type="Pfam" id="PF25800">
    <property type="entry name" value="FimV_N"/>
    <property type="match status" value="1"/>
</dbReference>
<feature type="region of interest" description="Disordered" evidence="2">
    <location>
        <begin position="374"/>
        <end position="433"/>
    </location>
</feature>
<dbReference type="InterPro" id="IPR020011">
    <property type="entry name" value="FimV_C"/>
</dbReference>